<dbReference type="InterPro" id="IPR009061">
    <property type="entry name" value="DNA-bd_dom_put_sf"/>
</dbReference>
<dbReference type="GO" id="GO:0003677">
    <property type="term" value="F:DNA binding"/>
    <property type="evidence" value="ECO:0007669"/>
    <property type="project" value="UniProtKB-KW"/>
</dbReference>
<proteinExistence type="predicted"/>
<protein>
    <submittedName>
        <fullName evidence="3">DNA-binding transcriptional MerR regulator</fullName>
    </submittedName>
</protein>
<dbReference type="PRINTS" id="PR00040">
    <property type="entry name" value="HTHMERR"/>
</dbReference>
<gene>
    <name evidence="3" type="ORF">J2S02_001874</name>
</gene>
<evidence type="ECO:0000259" key="2">
    <source>
        <dbReference type="PROSITE" id="PS50937"/>
    </source>
</evidence>
<evidence type="ECO:0000313" key="4">
    <source>
        <dbReference type="Proteomes" id="UP001232245"/>
    </source>
</evidence>
<reference evidence="3 4" key="1">
    <citation type="submission" date="2023-07" db="EMBL/GenBank/DDBJ databases">
        <title>Genomic Encyclopedia of Type Strains, Phase IV (KMG-IV): sequencing the most valuable type-strain genomes for metagenomic binning, comparative biology and taxonomic classification.</title>
        <authorList>
            <person name="Goeker M."/>
        </authorList>
    </citation>
    <scope>NUCLEOTIDE SEQUENCE [LARGE SCALE GENOMIC DNA]</scope>
    <source>
        <strain evidence="3 4">DSM 17723</strain>
    </source>
</reference>
<dbReference type="InterPro" id="IPR047057">
    <property type="entry name" value="MerR_fam"/>
</dbReference>
<keyword evidence="4" id="KW-1185">Reference proteome</keyword>
<evidence type="ECO:0000256" key="1">
    <source>
        <dbReference type="ARBA" id="ARBA00023125"/>
    </source>
</evidence>
<name>A0ABT9Z2M5_9BACI</name>
<evidence type="ECO:0000313" key="3">
    <source>
        <dbReference type="EMBL" id="MDQ0225530.1"/>
    </source>
</evidence>
<dbReference type="InterPro" id="IPR000551">
    <property type="entry name" value="MerR-type_HTH_dom"/>
</dbReference>
<dbReference type="EMBL" id="JAUSTZ010000003">
    <property type="protein sequence ID" value="MDQ0225530.1"/>
    <property type="molecule type" value="Genomic_DNA"/>
</dbReference>
<comment type="caution">
    <text evidence="3">The sequence shown here is derived from an EMBL/GenBank/DDBJ whole genome shotgun (WGS) entry which is preliminary data.</text>
</comment>
<keyword evidence="1 3" id="KW-0238">DNA-binding</keyword>
<sequence length="142" mass="16630">MSLYKIGELAEKVNVSKRTIDYYTQIGLLQVEKTSTSNYRLYSDKTVQDIRFIELCKELNMSLQEIKERMEIRRYKSLSEDEQDKCIKFAKLLAAHMKNLEVEIQELKPLFEQLNKDSQAKVTQQISSQSKSLIESLSLIMK</sequence>
<dbReference type="Proteomes" id="UP001232245">
    <property type="component" value="Unassembled WGS sequence"/>
</dbReference>
<feature type="domain" description="HTH merR-type" evidence="2">
    <location>
        <begin position="3"/>
        <end position="72"/>
    </location>
</feature>
<dbReference type="RefSeq" id="WP_174880038.1">
    <property type="nucleotide sequence ID" value="NZ_CADEPK010000090.1"/>
</dbReference>
<dbReference type="PANTHER" id="PTHR30204:SF95">
    <property type="entry name" value="HTH-TYPE TRANSCRIPTIONAL REGULATOR CUER"/>
    <property type="match status" value="1"/>
</dbReference>
<dbReference type="Gene3D" id="1.10.1660.10">
    <property type="match status" value="1"/>
</dbReference>
<dbReference type="SMART" id="SM00422">
    <property type="entry name" value="HTH_MERR"/>
    <property type="match status" value="1"/>
</dbReference>
<dbReference type="SUPFAM" id="SSF46955">
    <property type="entry name" value="Putative DNA-binding domain"/>
    <property type="match status" value="1"/>
</dbReference>
<dbReference type="PROSITE" id="PS50937">
    <property type="entry name" value="HTH_MERR_2"/>
    <property type="match status" value="1"/>
</dbReference>
<accession>A0ABT9Z2M5</accession>
<dbReference type="Pfam" id="PF13411">
    <property type="entry name" value="MerR_1"/>
    <property type="match status" value="1"/>
</dbReference>
<organism evidence="3 4">
    <name type="scientific">Metabacillus niabensis</name>
    <dbReference type="NCBI Taxonomy" id="324854"/>
    <lineage>
        <taxon>Bacteria</taxon>
        <taxon>Bacillati</taxon>
        <taxon>Bacillota</taxon>
        <taxon>Bacilli</taxon>
        <taxon>Bacillales</taxon>
        <taxon>Bacillaceae</taxon>
        <taxon>Metabacillus</taxon>
    </lineage>
</organism>
<dbReference type="PANTHER" id="PTHR30204">
    <property type="entry name" value="REDOX-CYCLING DRUG-SENSING TRANSCRIPTIONAL ACTIVATOR SOXR"/>
    <property type="match status" value="1"/>
</dbReference>